<evidence type="ECO:0008006" key="3">
    <source>
        <dbReference type="Google" id="ProtNLM"/>
    </source>
</evidence>
<accession>A0A543K578</accession>
<sequence>MRMIATDRDDFERELTKLLPDELHDVRTRFERIDEHKDGSFAVSDVGYMLYGNGCNLRGSSSRYPAGLLYDDGEAVFGVGYFSKEGSLRKHLHIIAPRGEGAPEAVAKVVGLVRDNALSDASVYLRHLDDAQREAFLADGYREIDTDPWHHLAPEEDESYPNRVFRLDDLLAANEQGDLEVRTLSSEAHRSFRTKGKQAHRRFQNFLDREGLRFELVPHTYSEADCRTGYGIVNEYFEARRQQGALIGSTPEDYWPVVHQQPHGTAEHDYFAYRGYLVGEGVREPVALFVGERTGAQSAGLYCTLTLRFPQRLALAVEDHRGFTAIPQFVWLEVFKRLHRAGIREVDAGGSETLGLDDQKRQLGGQARKTHWVVLPEMQERILAGAGKGTNDGER</sequence>
<name>A0A543K578_9MICO</name>
<proteinExistence type="predicted"/>
<dbReference type="Proteomes" id="UP000319804">
    <property type="component" value="Unassembled WGS sequence"/>
</dbReference>
<dbReference type="AlphaFoldDB" id="A0A543K578"/>
<gene>
    <name evidence="1" type="ORF">FHX68_3033</name>
</gene>
<dbReference type="EMBL" id="VFPS01000008">
    <property type="protein sequence ID" value="TQM90229.1"/>
    <property type="molecule type" value="Genomic_DNA"/>
</dbReference>
<reference evidence="1 2" key="1">
    <citation type="submission" date="2019-06" db="EMBL/GenBank/DDBJ databases">
        <title>Sequencing the genomes of 1000 actinobacteria strains.</title>
        <authorList>
            <person name="Klenk H.-P."/>
        </authorList>
    </citation>
    <scope>NUCLEOTIDE SEQUENCE [LARGE SCALE GENOMIC DNA]</scope>
    <source>
        <strain evidence="1 2">DSM 20427</strain>
    </source>
</reference>
<comment type="caution">
    <text evidence="1">The sequence shown here is derived from an EMBL/GenBank/DDBJ whole genome shotgun (WGS) entry which is preliminary data.</text>
</comment>
<keyword evidence="2" id="KW-1185">Reference proteome</keyword>
<protein>
    <recommendedName>
        <fullName evidence="3">Phosphatidylglycerol lysyltransferase C-terminal domain-containing protein</fullName>
    </recommendedName>
</protein>
<organism evidence="1 2">
    <name type="scientific">Microbacterium lacticum</name>
    <dbReference type="NCBI Taxonomy" id="33885"/>
    <lineage>
        <taxon>Bacteria</taxon>
        <taxon>Bacillati</taxon>
        <taxon>Actinomycetota</taxon>
        <taxon>Actinomycetes</taxon>
        <taxon>Micrococcales</taxon>
        <taxon>Microbacteriaceae</taxon>
        <taxon>Microbacterium</taxon>
    </lineage>
</organism>
<evidence type="ECO:0000313" key="1">
    <source>
        <dbReference type="EMBL" id="TQM90229.1"/>
    </source>
</evidence>
<evidence type="ECO:0000313" key="2">
    <source>
        <dbReference type="Proteomes" id="UP000319804"/>
    </source>
</evidence>